<gene>
    <name evidence="2" type="ORF">HMPREF1981_00172</name>
</gene>
<keyword evidence="1" id="KW-0812">Transmembrane</keyword>
<proteinExistence type="predicted"/>
<dbReference type="PATRIC" id="fig|1321819.3.peg.162"/>
<keyword evidence="1" id="KW-0472">Membrane</keyword>
<evidence type="ECO:0000256" key="1">
    <source>
        <dbReference type="SAM" id="Phobius"/>
    </source>
</evidence>
<reference evidence="2 3" key="1">
    <citation type="submission" date="2013-08" db="EMBL/GenBank/DDBJ databases">
        <authorList>
            <person name="Weinstock G."/>
            <person name="Sodergren E."/>
            <person name="Wylie T."/>
            <person name="Fulton L."/>
            <person name="Fulton R."/>
            <person name="Fronick C."/>
            <person name="O'Laughlin M."/>
            <person name="Godfrey J."/>
            <person name="Miner T."/>
            <person name="Herter B."/>
            <person name="Appelbaum E."/>
            <person name="Cordes M."/>
            <person name="Lek S."/>
            <person name="Wollam A."/>
            <person name="Pepin K.H."/>
            <person name="Palsikar V.B."/>
            <person name="Mitreva M."/>
            <person name="Wilson R.K."/>
        </authorList>
    </citation>
    <scope>NUCLEOTIDE SEQUENCE [LARGE SCALE GENOMIC DNA]</scope>
    <source>
        <strain evidence="2 3">F0041</strain>
    </source>
</reference>
<dbReference type="HOGENOM" id="CLU_2931723_0_0_10"/>
<evidence type="ECO:0000313" key="2">
    <source>
        <dbReference type="EMBL" id="ERI88928.1"/>
    </source>
</evidence>
<accession>U2CXX9</accession>
<evidence type="ECO:0000313" key="3">
    <source>
        <dbReference type="Proteomes" id="UP000016496"/>
    </source>
</evidence>
<feature type="transmembrane region" description="Helical" evidence="1">
    <location>
        <begin position="12"/>
        <end position="35"/>
    </location>
</feature>
<protein>
    <submittedName>
        <fullName evidence="2">Uncharacterized protein</fullName>
    </submittedName>
</protein>
<comment type="caution">
    <text evidence="2">The sequence shown here is derived from an EMBL/GenBank/DDBJ whole genome shotgun (WGS) entry which is preliminary data.</text>
</comment>
<sequence>MCFADYANLSEYFFRMLIQLIVFIVKVVGLSSVFYSSAVRQTNKTQTKDGWNTNGRRITF</sequence>
<dbReference type="AlphaFoldDB" id="U2CXX9"/>
<dbReference type="EMBL" id="AWSV01000012">
    <property type="protein sequence ID" value="ERI88928.1"/>
    <property type="molecule type" value="Genomic_DNA"/>
</dbReference>
<organism evidence="2 3">
    <name type="scientific">Bacteroides pyogenes F0041</name>
    <dbReference type="NCBI Taxonomy" id="1321819"/>
    <lineage>
        <taxon>Bacteria</taxon>
        <taxon>Pseudomonadati</taxon>
        <taxon>Bacteroidota</taxon>
        <taxon>Bacteroidia</taxon>
        <taxon>Bacteroidales</taxon>
        <taxon>Bacteroidaceae</taxon>
        <taxon>Bacteroides</taxon>
    </lineage>
</organism>
<keyword evidence="1" id="KW-1133">Transmembrane helix</keyword>
<name>U2CXX9_9BACE</name>
<dbReference type="Proteomes" id="UP000016496">
    <property type="component" value="Unassembled WGS sequence"/>
</dbReference>